<protein>
    <submittedName>
        <fullName evidence="7">Cellulase-like Ig domain-containing protein</fullName>
    </submittedName>
</protein>
<dbReference type="SUPFAM" id="SSF48208">
    <property type="entry name" value="Six-hairpin glycosidases"/>
    <property type="match status" value="1"/>
</dbReference>
<dbReference type="InterPro" id="IPR001701">
    <property type="entry name" value="Glyco_hydro_9"/>
</dbReference>
<evidence type="ECO:0000256" key="4">
    <source>
        <dbReference type="ARBA" id="ARBA00023326"/>
    </source>
</evidence>
<keyword evidence="3" id="KW-0326">Glycosidase</keyword>
<feature type="compositionally biased region" description="Basic residues" evidence="5">
    <location>
        <begin position="2176"/>
        <end position="2186"/>
    </location>
</feature>
<evidence type="ECO:0000313" key="7">
    <source>
        <dbReference type="EMBL" id="PWL04064.1"/>
    </source>
</evidence>
<dbReference type="InterPro" id="IPR008928">
    <property type="entry name" value="6-hairpin_glycosidase_sf"/>
</dbReference>
<feature type="region of interest" description="Disordered" evidence="5">
    <location>
        <begin position="2175"/>
        <end position="2200"/>
    </location>
</feature>
<keyword evidence="4" id="KW-0624">Polysaccharide degradation</keyword>
<dbReference type="RefSeq" id="WP_146193646.1">
    <property type="nucleotide sequence ID" value="NZ_QGHD01000001.1"/>
</dbReference>
<keyword evidence="8" id="KW-1185">Reference proteome</keyword>
<organism evidence="7 8">
    <name type="scientific">Hallerella porci</name>
    <dbReference type="NCBI Taxonomy" id="1945871"/>
    <lineage>
        <taxon>Bacteria</taxon>
        <taxon>Pseudomonadati</taxon>
        <taxon>Fibrobacterota</taxon>
        <taxon>Fibrobacteria</taxon>
        <taxon>Fibrobacterales</taxon>
        <taxon>Fibrobacteraceae</taxon>
        <taxon>Hallerella</taxon>
    </lineage>
</organism>
<keyword evidence="1" id="KW-0378">Hydrolase</keyword>
<dbReference type="SUPFAM" id="SSF49265">
    <property type="entry name" value="Fibronectin type III"/>
    <property type="match status" value="1"/>
</dbReference>
<name>A0ABX5LQ85_9BACT</name>
<sequence>MPVFAYILLFTAALFAVEQEQPTPYDLIRPIWPMTWDTSATDNGGTVESFSQYVPNKTKHNTVPKVGSVPQDFKPNGLIPDSLNQAFRDAQNLRIGRIRINQAGYLPEDSEKQFYYVSDGTCAETYSVVDLDGNEVATGGTFTSTGKKTQSSWTIVAGTNAATNNQKRYSVAADGPSGTVCVGHLADMAGLSTETRYRVKVLKQYSSTFIISDKVYSMVRDATLKFYGINRSGNSESWFHKPSHTKDGAGKFVAGDAAVSGFTPKEGALQGGWYDCGDHLKESQTQAYAFMVLAVMAASNPDRDEDHYAYNMGETVNTDGVPDILREAKHGADYFIRSYVFADGIIDNMVVSVGNFGADHGWWGRPENQDALPATLTGRGGPHERDLRLGELGSNISGQIAAGLAILGKDYATYDKPFADSCLMIAKKMYDFAKNLKLQEKGLGPGTYDGGKKYVYNTVADGWSSAAYNGNNESHDDLAIAAIALHYATYPDSGMLYLNDAVEDKSIGSEQEGSVGFFNGGWMAWNRDGMRKSSKNTSWANAYTYTLYGFYKMLLKDEETGKKYGIDNKTRLKYAENVALILGTNLSYLSGSGGSSITIPILGSGSGPVTAGELWYNMQTDQTWIYNRYQAGNIFEVLAYADVTKDLEGVSLPQKGVQNWNSAAMKKLGINQLNYMLGVNPWDVSFLLGVGDKNDAHPHHRAANPEGKNMPGAGYVYNPPTGALFGGVTPDDVNAWAPSSMSWEDYHLSETCIDATAMFVASSAVAVREEDRSRAPSDINVEIRYVGYDSAIVKSTQDMRGPAMILYSTNETGPFNQVFKDSLFAVAHEFHLTGLQNGTAYYFKVVAINGRSEAYSTKWLVDSTSTPFSFTTLASPPADADIQNIKVCNLSADSAEIMWYTPNGQYDSKVYWDTTLTSYDQMTCPTTPTGNCQFEQNADVSGIPTSFHYIKLGKLKEKTTYYYCVQSYNSMRCTDDNGMPLKFTTPVTSYDFDVRTYQYEFGGMDFLNLNIYNNEDRAFDSLTLRLYLTARPEQIEAQPGENNQPGTCPMLLDEDICQAYDEAGFNKPCENDREIRDNARGAPPVKLEDTYNAATGTYDWYLQIPLGSTTIKSSSRMRIDFGFSRGIYQNGKCDPLRTVTDKRMSASSGDWTWAPHKRDIDGADYDGMPQWGKDEGDQDEAPVNPYVVVYRKDEFVAGFSPSYSEMTKKRANYKMTVAFDAPFNVSNGSYIQLDSTISTMRLTGNATISENGYVTSIWVNGVALSSEQMKTAAVYNYSTGRFDLNIPVKMSIGTNKVDVTIFAGPNPECTECQENGGCSFVNRSYFVQFSKGNRTAGKMQLVREDGNSVSSPVKEDPMTFKIFVSDKDNAGYESIRVMLHNSRTKDSTAVTLKRTNAALGYFESDLISAVNSVSADFPKIPLLGGDTVTAVYIDIEDPEDSTAQYFYADPTTPIPQKAILTDANCNATADGLTIEFSGAQFDGSSMTLDSVLVSLDSTETAAATAFVVKPTAVVTGALATFKFDESTLAKNASPAGTITVYMTEKGVSKTAEKVITDGIAPTLTSVAILENENHANAQDTLRIAFSERITMNTTTWPLAIYDAAGNEVDQSSIHVVSAKSKDNGKIWEYVVEGNTDGAYIKDGLKAIIKAGFSVVDMATNALSDCNGPVTIVESVRPVPVKYAYIEDKEGDGQPDEIYVEFTKELREKDMLDTIDVYWGKPEVYVAFAKPAAGWDLDTVLGEKSAKYIISLDSSRGTWVKGTATKNCIRTEDSPYYKKDTTWVKLDSAGTDSTMKIDSTISGYNKKCVEYATSQDSTFMPAIDTLGIDSVQSTVTAIRIPITGDTYNKKTYGNRNGNGMILPRQGPLGGFFDDNTSTLYDRCPPIILNATITKPTDAIGILRVTLSEPLTVIDSAGPYYLQKRRDGTTGFFNQFSNFQTVANTWTFSYSYDSDAAIHVGDYIRLPVGAEYSKAFDGYKNFPGTDNPWVAVQGDIEDVSFKIHILTGTQAIPADKEMYAGNMPQLDENFRLSYVVDSKETIIASGNKKLQKVSPVSYDTAAYVHGGATFEIDVNIPLLLQQDSLGEDAWDATLKISADIYSNIGSDVAKTTYTFPLTDIVKDAMGTDGNIKFRLEWVAQDGIAPVTSSGRHIGTGAYIANFSFKANEVAKANTANGKYRKGHKKKQSSSKTKTFGFRRVAK</sequence>
<proteinExistence type="predicted"/>
<feature type="domain" description="Fibronectin type-III" evidence="6">
    <location>
        <begin position="773"/>
        <end position="852"/>
    </location>
</feature>
<evidence type="ECO:0000256" key="1">
    <source>
        <dbReference type="ARBA" id="ARBA00022801"/>
    </source>
</evidence>
<dbReference type="InterPro" id="IPR012341">
    <property type="entry name" value="6hp_glycosidase-like_sf"/>
</dbReference>
<dbReference type="CDD" id="cd00063">
    <property type="entry name" value="FN3"/>
    <property type="match status" value="1"/>
</dbReference>
<accession>A0ABX5LQ85</accession>
<evidence type="ECO:0000259" key="6">
    <source>
        <dbReference type="SMART" id="SM00060"/>
    </source>
</evidence>
<dbReference type="InterPro" id="IPR003961">
    <property type="entry name" value="FN3_dom"/>
</dbReference>
<feature type="domain" description="Fibronectin type-III" evidence="6">
    <location>
        <begin position="876"/>
        <end position="974"/>
    </location>
</feature>
<gene>
    <name evidence="7" type="ORF">B0H50_10175</name>
</gene>
<comment type="caution">
    <text evidence="7">The sequence shown here is derived from an EMBL/GenBank/DDBJ whole genome shotgun (WGS) entry which is preliminary data.</text>
</comment>
<dbReference type="InterPro" id="IPR036116">
    <property type="entry name" value="FN3_sf"/>
</dbReference>
<evidence type="ECO:0000256" key="3">
    <source>
        <dbReference type="ARBA" id="ARBA00023295"/>
    </source>
</evidence>
<evidence type="ECO:0000313" key="8">
    <source>
        <dbReference type="Proteomes" id="UP000245523"/>
    </source>
</evidence>
<keyword evidence="2" id="KW-0119">Carbohydrate metabolism</keyword>
<dbReference type="SMART" id="SM00060">
    <property type="entry name" value="FN3"/>
    <property type="match status" value="2"/>
</dbReference>
<dbReference type="InterPro" id="IPR013783">
    <property type="entry name" value="Ig-like_fold"/>
</dbReference>
<dbReference type="EMBL" id="QGHD01000001">
    <property type="protein sequence ID" value="PWL04064.1"/>
    <property type="molecule type" value="Genomic_DNA"/>
</dbReference>
<evidence type="ECO:0000256" key="2">
    <source>
        <dbReference type="ARBA" id="ARBA00023277"/>
    </source>
</evidence>
<dbReference type="Gene3D" id="2.60.40.10">
    <property type="entry name" value="Immunoglobulins"/>
    <property type="match status" value="3"/>
</dbReference>
<dbReference type="PANTHER" id="PTHR22298">
    <property type="entry name" value="ENDO-1,4-BETA-GLUCANASE"/>
    <property type="match status" value="1"/>
</dbReference>
<dbReference type="Pfam" id="PF00759">
    <property type="entry name" value="Glyco_hydro_9"/>
    <property type="match status" value="1"/>
</dbReference>
<dbReference type="Gene3D" id="1.50.10.10">
    <property type="match status" value="1"/>
</dbReference>
<evidence type="ECO:0000256" key="5">
    <source>
        <dbReference type="SAM" id="MobiDB-lite"/>
    </source>
</evidence>
<reference evidence="7 8" key="1">
    <citation type="submission" date="2018-05" db="EMBL/GenBank/DDBJ databases">
        <title>Animal gut microbial communities from fecal samples from Wisconsin, USA.</title>
        <authorList>
            <person name="Neumann A."/>
        </authorList>
    </citation>
    <scope>NUCLEOTIDE SEQUENCE [LARGE SCALE GENOMIC DNA]</scope>
    <source>
        <strain evidence="7 8">UWS4</strain>
    </source>
</reference>
<dbReference type="Proteomes" id="UP000245523">
    <property type="component" value="Unassembled WGS sequence"/>
</dbReference>